<evidence type="ECO:0000256" key="3">
    <source>
        <dbReference type="ARBA" id="ARBA00022490"/>
    </source>
</evidence>
<dbReference type="GO" id="GO:0004674">
    <property type="term" value="F:protein serine/threonine kinase activity"/>
    <property type="evidence" value="ECO:0007669"/>
    <property type="project" value="UniProtKB-KW"/>
</dbReference>
<keyword evidence="8" id="KW-0863">Zinc-finger</keyword>
<feature type="domain" description="Phorbol-ester/DAG-type" evidence="13">
    <location>
        <begin position="97"/>
        <end position="147"/>
    </location>
</feature>
<evidence type="ECO:0000256" key="10">
    <source>
        <dbReference type="ARBA" id="ARBA00022833"/>
    </source>
</evidence>
<dbReference type="GO" id="GO:0007200">
    <property type="term" value="P:phospholipase C-activating G protein-coupled receptor signaling pathway"/>
    <property type="evidence" value="ECO:0007669"/>
    <property type="project" value="TreeGrafter"/>
</dbReference>
<evidence type="ECO:0000256" key="2">
    <source>
        <dbReference type="ARBA" id="ARBA00004496"/>
    </source>
</evidence>
<keyword evidence="6" id="KW-0479">Metal-binding</keyword>
<feature type="region of interest" description="Disordered" evidence="12">
    <location>
        <begin position="243"/>
        <end position="262"/>
    </location>
</feature>
<dbReference type="InterPro" id="IPR057764">
    <property type="entry name" value="Ubiquitin_PRKD1-3_N"/>
</dbReference>
<dbReference type="PANTHER" id="PTHR22968">
    <property type="entry name" value="PROTEIN KINASE C, MU"/>
    <property type="match status" value="1"/>
</dbReference>
<keyword evidence="7" id="KW-0677">Repeat</keyword>
<evidence type="ECO:0000313" key="14">
    <source>
        <dbReference type="EMBL" id="TPP59396.1"/>
    </source>
</evidence>
<name>A0A504YG11_FASGI</name>
<evidence type="ECO:0000313" key="15">
    <source>
        <dbReference type="Proteomes" id="UP000316759"/>
    </source>
</evidence>
<dbReference type="PANTHER" id="PTHR22968:SF24">
    <property type="entry name" value="SERINE_THREONINE-PROTEIN KINASE"/>
    <property type="match status" value="1"/>
</dbReference>
<comment type="subcellular location">
    <subcellularLocation>
        <location evidence="2">Cytoplasm</location>
    </subcellularLocation>
    <subcellularLocation>
        <location evidence="1">Membrane</location>
    </subcellularLocation>
</comment>
<keyword evidence="10" id="KW-0862">Zinc</keyword>
<dbReference type="STRING" id="46835.A0A504YG11"/>
<dbReference type="SUPFAM" id="SSF57889">
    <property type="entry name" value="Cysteine-rich domain"/>
    <property type="match status" value="2"/>
</dbReference>
<dbReference type="Gene3D" id="3.30.60.20">
    <property type="match status" value="2"/>
</dbReference>
<evidence type="ECO:0000256" key="5">
    <source>
        <dbReference type="ARBA" id="ARBA00022679"/>
    </source>
</evidence>
<keyword evidence="9 14" id="KW-0418">Kinase</keyword>
<dbReference type="EMBL" id="SUNJ01010764">
    <property type="protein sequence ID" value="TPP59396.1"/>
    <property type="molecule type" value="Genomic_DNA"/>
</dbReference>
<gene>
    <name evidence="14" type="ORF">FGIG_07710</name>
</gene>
<feature type="domain" description="Phorbol-ester/DAG-type" evidence="13">
    <location>
        <begin position="302"/>
        <end position="347"/>
    </location>
</feature>
<evidence type="ECO:0000256" key="7">
    <source>
        <dbReference type="ARBA" id="ARBA00022737"/>
    </source>
</evidence>
<dbReference type="AlphaFoldDB" id="A0A504YG11"/>
<dbReference type="InterPro" id="IPR020454">
    <property type="entry name" value="DAG/PE-bd"/>
</dbReference>
<dbReference type="FunFam" id="3.30.60.20:FF:000021">
    <property type="entry name" value="Serine/threonine-protein kinase"/>
    <property type="match status" value="1"/>
</dbReference>
<dbReference type="Pfam" id="PF25525">
    <property type="entry name" value="Ubiquitin_PRKD1_N"/>
    <property type="match status" value="1"/>
</dbReference>
<sequence length="575" mass="63994">MAISFFFQFGAYQACACSEREFNLTDVFEAAATMVQKLVVTPHDVDLRDQILLFFNTENTVEGFKPVYTAEDISQGCVIQILLSDNVEVNQPLAVDVHLFHVHSFRSPHFCDYCGQVLFGLVRQGLKCAGCGQNFHKRCAYKIPNNCSRQRFSQTLYTSYDVSKSQMAKTGASHHGTVDGSGSTVIESGRGARSVNVPFEHTKENTSEQHTNAGWHDNRGTLPDSKATEDNDVNEEIHSVISTLQNKPTSAEGERCYSSSESQPIRVGQIRPISASSVRAGGLLYGRPLWTQQVHNIPVEVPHTFELHRSAKPTVCQHCRKLLHGLFRQDCKLWVHKKCASLVPNNCEGEQFLMDDMGQNKDGSLRTAGLQDHSGTGKLRKKLFVRGQTVGSISAAETSHGSFSQSRVFGRLVRQLTQEEATDQSETKIQSLPSKDLILQYEPHTELDKLACVKPIQPQDVVDSPANLPVHGCPQVRGLDELSRPVIPLSADRRKASFRLLHQMRNVNSSIGAGSSRVTTKSDDTPPFSVESVDGLPETKVLEREQSIERSLPKIRPGTRLQFWPTNSNIERRLM</sequence>
<reference evidence="14 15" key="1">
    <citation type="submission" date="2019-04" db="EMBL/GenBank/DDBJ databases">
        <title>Annotation for the trematode Fasciola gigantica.</title>
        <authorList>
            <person name="Choi Y.-J."/>
        </authorList>
    </citation>
    <scope>NUCLEOTIDE SEQUENCE [LARGE SCALE GENOMIC DNA]</scope>
    <source>
        <strain evidence="14">Uganda_cow_1</strain>
    </source>
</reference>
<dbReference type="GO" id="GO:0005829">
    <property type="term" value="C:cytosol"/>
    <property type="evidence" value="ECO:0007669"/>
    <property type="project" value="TreeGrafter"/>
</dbReference>
<organism evidence="14 15">
    <name type="scientific">Fasciola gigantica</name>
    <name type="common">Giant liver fluke</name>
    <dbReference type="NCBI Taxonomy" id="46835"/>
    <lineage>
        <taxon>Eukaryota</taxon>
        <taxon>Metazoa</taxon>
        <taxon>Spiralia</taxon>
        <taxon>Lophotrochozoa</taxon>
        <taxon>Platyhelminthes</taxon>
        <taxon>Trematoda</taxon>
        <taxon>Digenea</taxon>
        <taxon>Plagiorchiida</taxon>
        <taxon>Echinostomata</taxon>
        <taxon>Echinostomatoidea</taxon>
        <taxon>Fasciolidae</taxon>
        <taxon>Fasciola</taxon>
    </lineage>
</organism>
<evidence type="ECO:0000256" key="9">
    <source>
        <dbReference type="ARBA" id="ARBA00022777"/>
    </source>
</evidence>
<dbReference type="Pfam" id="PF00130">
    <property type="entry name" value="C1_1"/>
    <property type="match status" value="2"/>
</dbReference>
<dbReference type="GO" id="GO:0035556">
    <property type="term" value="P:intracellular signal transduction"/>
    <property type="evidence" value="ECO:0007669"/>
    <property type="project" value="TreeGrafter"/>
</dbReference>
<accession>A0A504YG11</accession>
<keyword evidence="11" id="KW-0472">Membrane</keyword>
<comment type="caution">
    <text evidence="14">The sequence shown here is derived from an EMBL/GenBank/DDBJ whole genome shotgun (WGS) entry which is preliminary data.</text>
</comment>
<dbReference type="PROSITE" id="PS50081">
    <property type="entry name" value="ZF_DAG_PE_2"/>
    <property type="match status" value="2"/>
</dbReference>
<evidence type="ECO:0000256" key="11">
    <source>
        <dbReference type="ARBA" id="ARBA00023136"/>
    </source>
</evidence>
<evidence type="ECO:0000256" key="8">
    <source>
        <dbReference type="ARBA" id="ARBA00022771"/>
    </source>
</evidence>
<dbReference type="Proteomes" id="UP000316759">
    <property type="component" value="Unassembled WGS sequence"/>
</dbReference>
<dbReference type="PROSITE" id="PS00479">
    <property type="entry name" value="ZF_DAG_PE_1"/>
    <property type="match status" value="1"/>
</dbReference>
<keyword evidence="3" id="KW-0963">Cytoplasm</keyword>
<evidence type="ECO:0000259" key="13">
    <source>
        <dbReference type="PROSITE" id="PS50081"/>
    </source>
</evidence>
<evidence type="ECO:0000256" key="12">
    <source>
        <dbReference type="SAM" id="MobiDB-lite"/>
    </source>
</evidence>
<evidence type="ECO:0000256" key="6">
    <source>
        <dbReference type="ARBA" id="ARBA00022723"/>
    </source>
</evidence>
<dbReference type="GO" id="GO:0016020">
    <property type="term" value="C:membrane"/>
    <property type="evidence" value="ECO:0007669"/>
    <property type="project" value="UniProtKB-SubCell"/>
</dbReference>
<protein>
    <submittedName>
        <fullName evidence="14">Serine/threonine-protein kinase D1</fullName>
    </submittedName>
</protein>
<proteinExistence type="predicted"/>
<feature type="region of interest" description="Disordered" evidence="12">
    <location>
        <begin position="171"/>
        <end position="227"/>
    </location>
</feature>
<dbReference type="CDD" id="cd20795">
    <property type="entry name" value="C1_PKD_rpt1"/>
    <property type="match status" value="1"/>
</dbReference>
<keyword evidence="15" id="KW-1185">Reference proteome</keyword>
<keyword evidence="5" id="KW-0808">Transferase</keyword>
<evidence type="ECO:0000256" key="4">
    <source>
        <dbReference type="ARBA" id="ARBA00022527"/>
    </source>
</evidence>
<dbReference type="OrthoDB" id="10252171at2759"/>
<dbReference type="SMART" id="SM00109">
    <property type="entry name" value="C1"/>
    <property type="match status" value="2"/>
</dbReference>
<dbReference type="InterPro" id="IPR046349">
    <property type="entry name" value="C1-like_sf"/>
</dbReference>
<dbReference type="GO" id="GO:0008270">
    <property type="term" value="F:zinc ion binding"/>
    <property type="evidence" value="ECO:0007669"/>
    <property type="project" value="UniProtKB-KW"/>
</dbReference>
<keyword evidence="4" id="KW-0723">Serine/threonine-protein kinase</keyword>
<evidence type="ECO:0000256" key="1">
    <source>
        <dbReference type="ARBA" id="ARBA00004370"/>
    </source>
</evidence>
<dbReference type="PRINTS" id="PR00008">
    <property type="entry name" value="DAGPEDOMAIN"/>
</dbReference>
<dbReference type="InterPro" id="IPR002219">
    <property type="entry name" value="PKC_DAG/PE"/>
</dbReference>